<sequence>MCPYKKIAPQMTEDIIPSEFICPLTLQLFENPLLSRHGMNYERSAIVEWLDLGNDTCPLTRQPLKLSGLIHNKHLKNKIELWKQENGWEEEQDQQCLIQRSGLMADEMLHEDSVTCFVPTVDSATTSTTTTATNNTTTNNNNAIANRAANNATACSRRKGRKWLRSLVGRKQRAGQ</sequence>
<comment type="caution">
    <text evidence="2">The sequence shown here is derived from an EMBL/GenBank/DDBJ whole genome shotgun (WGS) entry which is preliminary data.</text>
</comment>
<dbReference type="AlphaFoldDB" id="A0A9N8H6S2"/>
<keyword evidence="3" id="KW-1185">Reference proteome</keyword>
<dbReference type="InterPro" id="IPR003613">
    <property type="entry name" value="Ubox_domain"/>
</dbReference>
<dbReference type="SUPFAM" id="SSF57850">
    <property type="entry name" value="RING/U-box"/>
    <property type="match status" value="1"/>
</dbReference>
<dbReference type="InterPro" id="IPR045210">
    <property type="entry name" value="RING-Ubox_PUB"/>
</dbReference>
<dbReference type="EMBL" id="CAICTM010000178">
    <property type="protein sequence ID" value="CAB9503903.1"/>
    <property type="molecule type" value="Genomic_DNA"/>
</dbReference>
<dbReference type="GO" id="GO:0016567">
    <property type="term" value="P:protein ubiquitination"/>
    <property type="evidence" value="ECO:0007669"/>
    <property type="project" value="InterPro"/>
</dbReference>
<feature type="domain" description="U-box" evidence="1">
    <location>
        <begin position="15"/>
        <end position="89"/>
    </location>
</feature>
<evidence type="ECO:0000313" key="2">
    <source>
        <dbReference type="EMBL" id="CAB9503903.1"/>
    </source>
</evidence>
<accession>A0A9N8H6S2</accession>
<dbReference type="InterPro" id="IPR045185">
    <property type="entry name" value="PUB22/23/24-like"/>
</dbReference>
<evidence type="ECO:0000313" key="3">
    <source>
        <dbReference type="Proteomes" id="UP001153069"/>
    </source>
</evidence>
<protein>
    <submittedName>
        <fullName evidence="2">E3 ubiquitin-protein ligase LIN</fullName>
    </submittedName>
</protein>
<name>A0A9N8H6S2_9STRA</name>
<proteinExistence type="predicted"/>
<evidence type="ECO:0000259" key="1">
    <source>
        <dbReference type="PROSITE" id="PS51698"/>
    </source>
</evidence>
<dbReference type="Gene3D" id="3.30.40.10">
    <property type="entry name" value="Zinc/RING finger domain, C3HC4 (zinc finger)"/>
    <property type="match status" value="1"/>
</dbReference>
<gene>
    <name evidence="2" type="ORF">SEMRO_179_G078560.1</name>
</gene>
<dbReference type="PANTHER" id="PTHR22849">
    <property type="entry name" value="WDSAM1 PROTEIN"/>
    <property type="match status" value="1"/>
</dbReference>
<reference evidence="2" key="1">
    <citation type="submission" date="2020-06" db="EMBL/GenBank/DDBJ databases">
        <authorList>
            <consortium name="Plant Systems Biology data submission"/>
        </authorList>
    </citation>
    <scope>NUCLEOTIDE SEQUENCE</scope>
    <source>
        <strain evidence="2">D6</strain>
    </source>
</reference>
<dbReference type="GO" id="GO:0061630">
    <property type="term" value="F:ubiquitin protein ligase activity"/>
    <property type="evidence" value="ECO:0007669"/>
    <property type="project" value="InterPro"/>
</dbReference>
<dbReference type="Proteomes" id="UP001153069">
    <property type="component" value="Unassembled WGS sequence"/>
</dbReference>
<dbReference type="CDD" id="cd16664">
    <property type="entry name" value="RING-Ubox_PUB"/>
    <property type="match status" value="1"/>
</dbReference>
<dbReference type="OrthoDB" id="424220at2759"/>
<dbReference type="PANTHER" id="PTHR22849:SF163">
    <property type="entry name" value="U-BOX DOMAIN-CONTAINING PROTEIN"/>
    <property type="match status" value="1"/>
</dbReference>
<dbReference type="PROSITE" id="PS51698">
    <property type="entry name" value="U_BOX"/>
    <property type="match status" value="1"/>
</dbReference>
<dbReference type="Pfam" id="PF04564">
    <property type="entry name" value="U-box"/>
    <property type="match status" value="1"/>
</dbReference>
<organism evidence="2 3">
    <name type="scientific">Seminavis robusta</name>
    <dbReference type="NCBI Taxonomy" id="568900"/>
    <lineage>
        <taxon>Eukaryota</taxon>
        <taxon>Sar</taxon>
        <taxon>Stramenopiles</taxon>
        <taxon>Ochrophyta</taxon>
        <taxon>Bacillariophyta</taxon>
        <taxon>Bacillariophyceae</taxon>
        <taxon>Bacillariophycidae</taxon>
        <taxon>Naviculales</taxon>
        <taxon>Naviculaceae</taxon>
        <taxon>Seminavis</taxon>
    </lineage>
</organism>
<dbReference type="SMART" id="SM00504">
    <property type="entry name" value="Ubox"/>
    <property type="match status" value="1"/>
</dbReference>
<dbReference type="InterPro" id="IPR013083">
    <property type="entry name" value="Znf_RING/FYVE/PHD"/>
</dbReference>